<name>A0A154P8F6_DUFNO</name>
<feature type="region of interest" description="Disordered" evidence="1">
    <location>
        <begin position="35"/>
        <end position="57"/>
    </location>
</feature>
<dbReference type="EMBL" id="KQ434845">
    <property type="protein sequence ID" value="KZC08205.1"/>
    <property type="molecule type" value="Genomic_DNA"/>
</dbReference>
<accession>A0A154P8F6</accession>
<protein>
    <submittedName>
        <fullName evidence="2">Uncharacterized protein</fullName>
    </submittedName>
</protein>
<dbReference type="OrthoDB" id="6022at2759"/>
<keyword evidence="3" id="KW-1185">Reference proteome</keyword>
<evidence type="ECO:0000313" key="2">
    <source>
        <dbReference type="EMBL" id="KZC08205.1"/>
    </source>
</evidence>
<sequence length="57" mass="6773">MRYTGYTIPLYATVCDKEMEKKVIDQKEYLRKYLSSGNDEDKKKKKKKKKLKVGPQT</sequence>
<organism evidence="2 3">
    <name type="scientific">Dufourea novaeangliae</name>
    <name type="common">Sweat bee</name>
    <dbReference type="NCBI Taxonomy" id="178035"/>
    <lineage>
        <taxon>Eukaryota</taxon>
        <taxon>Metazoa</taxon>
        <taxon>Ecdysozoa</taxon>
        <taxon>Arthropoda</taxon>
        <taxon>Hexapoda</taxon>
        <taxon>Insecta</taxon>
        <taxon>Pterygota</taxon>
        <taxon>Neoptera</taxon>
        <taxon>Endopterygota</taxon>
        <taxon>Hymenoptera</taxon>
        <taxon>Apocrita</taxon>
        <taxon>Aculeata</taxon>
        <taxon>Apoidea</taxon>
        <taxon>Anthophila</taxon>
        <taxon>Halictidae</taxon>
        <taxon>Rophitinae</taxon>
        <taxon>Dufourea</taxon>
    </lineage>
</organism>
<gene>
    <name evidence="2" type="ORF">WN55_10938</name>
</gene>
<feature type="compositionally biased region" description="Basic residues" evidence="1">
    <location>
        <begin position="43"/>
        <end position="57"/>
    </location>
</feature>
<evidence type="ECO:0000313" key="3">
    <source>
        <dbReference type="Proteomes" id="UP000076502"/>
    </source>
</evidence>
<evidence type="ECO:0000256" key="1">
    <source>
        <dbReference type="SAM" id="MobiDB-lite"/>
    </source>
</evidence>
<dbReference type="AlphaFoldDB" id="A0A154P8F6"/>
<reference evidence="2 3" key="1">
    <citation type="submission" date="2015-07" db="EMBL/GenBank/DDBJ databases">
        <title>The genome of Dufourea novaeangliae.</title>
        <authorList>
            <person name="Pan H."/>
            <person name="Kapheim K."/>
        </authorList>
    </citation>
    <scope>NUCLEOTIDE SEQUENCE [LARGE SCALE GENOMIC DNA]</scope>
    <source>
        <strain evidence="2">0120121106</strain>
        <tissue evidence="2">Whole body</tissue>
    </source>
</reference>
<dbReference type="Proteomes" id="UP000076502">
    <property type="component" value="Unassembled WGS sequence"/>
</dbReference>
<proteinExistence type="predicted"/>